<dbReference type="RefSeq" id="XP_026763196.2">
    <property type="nucleotide sequence ID" value="XM_026907395.3"/>
</dbReference>
<evidence type="ECO:0000256" key="11">
    <source>
        <dbReference type="ARBA" id="ARBA00023303"/>
    </source>
</evidence>
<proteinExistence type="inferred from homology"/>
<keyword evidence="5 12" id="KW-0812">Transmembrane</keyword>
<evidence type="ECO:0000256" key="13">
    <source>
        <dbReference type="SAM" id="MobiDB-lite"/>
    </source>
</evidence>
<comment type="similarity">
    <text evidence="2 12">Belongs to the amiloride-sensitive sodium channel (TC 1.A.6) family.</text>
</comment>
<evidence type="ECO:0000256" key="10">
    <source>
        <dbReference type="ARBA" id="ARBA00023201"/>
    </source>
</evidence>
<evidence type="ECO:0000256" key="12">
    <source>
        <dbReference type="RuleBase" id="RU000679"/>
    </source>
</evidence>
<feature type="region of interest" description="Disordered" evidence="13">
    <location>
        <begin position="1"/>
        <end position="42"/>
    </location>
</feature>
<evidence type="ECO:0000256" key="1">
    <source>
        <dbReference type="ARBA" id="ARBA00004141"/>
    </source>
</evidence>
<keyword evidence="6 14" id="KW-1133">Transmembrane helix</keyword>
<dbReference type="Gene3D" id="1.10.287.770">
    <property type="entry name" value="YojJ-like"/>
    <property type="match status" value="1"/>
</dbReference>
<evidence type="ECO:0000256" key="9">
    <source>
        <dbReference type="ARBA" id="ARBA00023136"/>
    </source>
</evidence>
<dbReference type="Pfam" id="PF00858">
    <property type="entry name" value="ASC"/>
    <property type="match status" value="1"/>
</dbReference>
<evidence type="ECO:0000313" key="15">
    <source>
        <dbReference type="Proteomes" id="UP001652740"/>
    </source>
</evidence>
<feature type="transmembrane region" description="Helical" evidence="14">
    <location>
        <begin position="501"/>
        <end position="527"/>
    </location>
</feature>
<keyword evidence="10 12" id="KW-0739">Sodium transport</keyword>
<dbReference type="GO" id="GO:0005886">
    <property type="term" value="C:plasma membrane"/>
    <property type="evidence" value="ECO:0007669"/>
    <property type="project" value="TreeGrafter"/>
</dbReference>
<dbReference type="Proteomes" id="UP001652740">
    <property type="component" value="Unplaced"/>
</dbReference>
<sequence length="544" mass="62770">MAEDYSDMSPKGYDLNTHNNDEKKLRLQEMEPPKKKKKPRPFRDNLHEFMSNTTLHGFRYIADKNFSHVERVWWFFMVVCSIAVCAIFIRKVWIKWDESPVIVSFADTSNSVWHIPFPAVTLCTETKPRQTVFNFTKINFDLRNNPSQVSPEDLKTFQDMLLLCNYASDPNGGPEIVEDIKSSIATLQRLAPTRDDVFLDCLWDNLNCEQMFFHTLTKDGYCFTFNMLSAEEMFRTENLHKDYYHVAGHNKSAWTLERGYPPGETIKTYPRRGPSYGGVEFEVILLTDIRDLDQVCRGPVQGFKIWLHNPAELPNMGQNFFRLPIKHQSAAAVTPRVTATSDGLKHYPPHKRNCFFPEERYLSFFRIYTQRNCELECSSNHTAYRCGCVPLYMPHGPDTKVCGPGKRQCVTNAFEELSLSKSALDEDSKHLTKKCDCLEACTELKYDAEVSQAVYDLTTYRRHSNPDIAHGWRLPSGLVVYFAEELFTSLRRSELYGGVDFLANCGGIMGLFMGFSFLSVIEIIYYFTLRLFCRIRQSSTVVAE</sequence>
<protein>
    <submittedName>
        <fullName evidence="16">Pickpocket protein 28-like</fullName>
    </submittedName>
</protein>
<dbReference type="PRINTS" id="PR01078">
    <property type="entry name" value="AMINACHANNEL"/>
</dbReference>
<dbReference type="GO" id="GO:0015280">
    <property type="term" value="F:ligand-gated sodium channel activity"/>
    <property type="evidence" value="ECO:0007669"/>
    <property type="project" value="TreeGrafter"/>
</dbReference>
<evidence type="ECO:0000256" key="7">
    <source>
        <dbReference type="ARBA" id="ARBA00023053"/>
    </source>
</evidence>
<name>A0A6J1X7Z7_GALME</name>
<dbReference type="AlphaFoldDB" id="A0A6J1X7Z7"/>
<dbReference type="InParanoid" id="A0A6J1X7Z7"/>
<organism evidence="15 16">
    <name type="scientific">Galleria mellonella</name>
    <name type="common">Greater wax moth</name>
    <dbReference type="NCBI Taxonomy" id="7137"/>
    <lineage>
        <taxon>Eukaryota</taxon>
        <taxon>Metazoa</taxon>
        <taxon>Ecdysozoa</taxon>
        <taxon>Arthropoda</taxon>
        <taxon>Hexapoda</taxon>
        <taxon>Insecta</taxon>
        <taxon>Pterygota</taxon>
        <taxon>Neoptera</taxon>
        <taxon>Endopterygota</taxon>
        <taxon>Lepidoptera</taxon>
        <taxon>Glossata</taxon>
        <taxon>Ditrysia</taxon>
        <taxon>Pyraloidea</taxon>
        <taxon>Pyralidae</taxon>
        <taxon>Galleriinae</taxon>
        <taxon>Galleria</taxon>
    </lineage>
</organism>
<keyword evidence="8 12" id="KW-0406">Ion transport</keyword>
<keyword evidence="11 12" id="KW-0407">Ion channel</keyword>
<gene>
    <name evidence="16" type="primary">LOC113521743</name>
</gene>
<dbReference type="PANTHER" id="PTHR11690">
    <property type="entry name" value="AMILORIDE-SENSITIVE SODIUM CHANNEL-RELATED"/>
    <property type="match status" value="1"/>
</dbReference>
<feature type="transmembrane region" description="Helical" evidence="14">
    <location>
        <begin position="72"/>
        <end position="89"/>
    </location>
</feature>
<keyword evidence="9 14" id="KW-0472">Membrane</keyword>
<dbReference type="InterPro" id="IPR001873">
    <property type="entry name" value="ENaC"/>
</dbReference>
<evidence type="ECO:0000256" key="5">
    <source>
        <dbReference type="ARBA" id="ARBA00022692"/>
    </source>
</evidence>
<evidence type="ECO:0000256" key="14">
    <source>
        <dbReference type="SAM" id="Phobius"/>
    </source>
</evidence>
<dbReference type="PANTHER" id="PTHR11690:SF288">
    <property type="entry name" value="AMILORIDE-SENSITIVE NA+ CHANNEL-RELATED"/>
    <property type="match status" value="1"/>
</dbReference>
<evidence type="ECO:0000256" key="4">
    <source>
        <dbReference type="ARBA" id="ARBA00022461"/>
    </source>
</evidence>
<evidence type="ECO:0000256" key="6">
    <source>
        <dbReference type="ARBA" id="ARBA00022989"/>
    </source>
</evidence>
<evidence type="ECO:0000256" key="8">
    <source>
        <dbReference type="ARBA" id="ARBA00023065"/>
    </source>
</evidence>
<evidence type="ECO:0000256" key="3">
    <source>
        <dbReference type="ARBA" id="ARBA00022448"/>
    </source>
</evidence>
<comment type="subcellular location">
    <subcellularLocation>
        <location evidence="1">Membrane</location>
        <topology evidence="1">Multi-pass membrane protein</topology>
    </subcellularLocation>
</comment>
<reference evidence="16" key="1">
    <citation type="submission" date="2025-08" db="UniProtKB">
        <authorList>
            <consortium name="RefSeq"/>
        </authorList>
    </citation>
    <scope>IDENTIFICATION</scope>
    <source>
        <tissue evidence="16">Whole larvae</tissue>
    </source>
</reference>
<dbReference type="Gene3D" id="2.60.470.10">
    <property type="entry name" value="Acid-sensing ion channels like domains"/>
    <property type="match status" value="1"/>
</dbReference>
<keyword evidence="3 12" id="KW-0813">Transport</keyword>
<evidence type="ECO:0000256" key="2">
    <source>
        <dbReference type="ARBA" id="ARBA00007193"/>
    </source>
</evidence>
<keyword evidence="4 12" id="KW-0894">Sodium channel</keyword>
<keyword evidence="7" id="KW-0915">Sodium</keyword>
<keyword evidence="15" id="KW-1185">Reference proteome</keyword>
<evidence type="ECO:0000313" key="16">
    <source>
        <dbReference type="RefSeq" id="XP_026763196.2"/>
    </source>
</evidence>
<feature type="compositionally biased region" description="Basic and acidic residues" evidence="13">
    <location>
        <begin position="19"/>
        <end position="33"/>
    </location>
</feature>
<accession>A0A6J1X7Z7</accession>
<dbReference type="GeneID" id="113521743"/>
<dbReference type="KEGG" id="gmw:113521743"/>